<dbReference type="HOGENOM" id="CLU_021690_0_0_1"/>
<gene>
    <name evidence="3" type="ORF">CMQ_6007</name>
</gene>
<dbReference type="InterPro" id="IPR033308">
    <property type="entry name" value="PGAP5/Cdc1/Ted1"/>
</dbReference>
<dbReference type="GeneID" id="25979393"/>
<dbReference type="GO" id="GO:0005783">
    <property type="term" value="C:endoplasmic reticulum"/>
    <property type="evidence" value="ECO:0007669"/>
    <property type="project" value="TreeGrafter"/>
</dbReference>
<feature type="transmembrane region" description="Helical" evidence="2">
    <location>
        <begin position="170"/>
        <end position="190"/>
    </location>
</feature>
<dbReference type="EMBL" id="GL629794">
    <property type="protein sequence ID" value="EFX01065.1"/>
    <property type="molecule type" value="Genomic_DNA"/>
</dbReference>
<evidence type="ECO:0008006" key="5">
    <source>
        <dbReference type="Google" id="ProtNLM"/>
    </source>
</evidence>
<dbReference type="GO" id="GO:0016020">
    <property type="term" value="C:membrane"/>
    <property type="evidence" value="ECO:0007669"/>
    <property type="project" value="GOC"/>
</dbReference>
<dbReference type="eggNOG" id="KOG3662">
    <property type="taxonomic scope" value="Eukaryota"/>
</dbReference>
<sequence length="763" mass="83884">MAKITDDTLALRFKYGIHTVFLSVDPLTPFSTISEDLLDVLRECYPDGLTVSVLASDRTQVPVKGEEYRVFYALPKNPKDLSYGWKPLNINGSQTPASLKLKDNAALAFQIQTSEMMEEEPFFEVAIPTQDEEDAQAGTETVVVLCLPLEKWVCHFTHLHMSGSTTLARLRLALLLLLPLSAVLTTYLYLYPVIGGCAFPLPQNDSDSGNGSRDGADQAAFLSTARQHLPAAPTAAGRLAPFRLLALGDPQLEGDTSIPNAHGDSFPHLVRAMEHAMFRSSGLSLRGRIQQTLHDLVDFWFEDVPNTACSVRKRIDLVGNDFYLAHIYRTMRWWARPTHVAVLGDLLGSQWVADDEFEKRAHRYWHRVVRGGRRVSDSLALYPADEYALSGYLGGFVSKNETSETNGTNGTNESETDDWSDRIINVAGNHDIGYAGDITEERLGRFERAFGKANYELRFELPLAALSGNASEHDLFDRETNPWSNRLVPELRIVNLNDMNLDTPALSAAIQDQTYGFINAVINTASAVEFRGHFTVVLTHVPLYKPAGTCVDEPYFAFGPDDDGGLLAEQNQLSADASRGFLEGIFGMHGDPGAPAGGRGRVGVILNGHDHEGCDTFHYVNQSQGPVWEAVRWDAATNKTIVGRAGFPGVREITVRSMMGDYGGNAGLLSAWFDEAAWEWRFDFATCALGRQHLWWVVHVLDVLVLAAVLVYGLARLVETAILQTPADFANTSSTPTAKMTVSSAKKFVAAGTAKQRPSKAAT</sequence>
<dbReference type="STRING" id="655863.F0XMQ9"/>
<dbReference type="SUPFAM" id="SSF56300">
    <property type="entry name" value="Metallo-dependent phosphatases"/>
    <property type="match status" value="1"/>
</dbReference>
<dbReference type="InterPro" id="IPR029052">
    <property type="entry name" value="Metallo-depent_PP-like"/>
</dbReference>
<accession>F0XMQ9</accession>
<name>F0XMQ9_GROCL</name>
<proteinExistence type="predicted"/>
<dbReference type="PANTHER" id="PTHR13315">
    <property type="entry name" value="METALLO PHOSPHOESTERASE RELATED"/>
    <property type="match status" value="1"/>
</dbReference>
<dbReference type="RefSeq" id="XP_014170547.1">
    <property type="nucleotide sequence ID" value="XM_014315072.1"/>
</dbReference>
<reference evidence="3 4" key="1">
    <citation type="journal article" date="2011" name="Proc. Natl. Acad. Sci. U.S.A.">
        <title>Genome and transcriptome analyses of the mountain pine beetle-fungal symbiont Grosmannia clavigera, a lodgepole pine pathogen.</title>
        <authorList>
            <person name="DiGuistini S."/>
            <person name="Wang Y."/>
            <person name="Liao N.Y."/>
            <person name="Taylor G."/>
            <person name="Tanguay P."/>
            <person name="Feau N."/>
            <person name="Henrissat B."/>
            <person name="Chan S.K."/>
            <person name="Hesse-Orce U."/>
            <person name="Alamouti S.M."/>
            <person name="Tsui C.K.M."/>
            <person name="Docking R.T."/>
            <person name="Levasseur A."/>
            <person name="Haridas S."/>
            <person name="Robertson G."/>
            <person name="Birol I."/>
            <person name="Holt R.A."/>
            <person name="Marra M.A."/>
            <person name="Hamelin R.C."/>
            <person name="Hirst M."/>
            <person name="Jones S.J.M."/>
            <person name="Bohlmann J."/>
            <person name="Breuil C."/>
        </authorList>
    </citation>
    <scope>NUCLEOTIDE SEQUENCE [LARGE SCALE GENOMIC DNA]</scope>
    <source>
        <strain evidence="4">kw1407 / UAMH 11150</strain>
    </source>
</reference>
<protein>
    <recommendedName>
        <fullName evidence="5">Polarized growth protein</fullName>
    </recommendedName>
</protein>
<keyword evidence="1 2" id="KW-0472">Membrane</keyword>
<keyword evidence="2" id="KW-1133">Transmembrane helix</keyword>
<evidence type="ECO:0000256" key="1">
    <source>
        <dbReference type="ARBA" id="ARBA00023136"/>
    </source>
</evidence>
<organism evidence="4">
    <name type="scientific">Grosmannia clavigera (strain kw1407 / UAMH 11150)</name>
    <name type="common">Blue stain fungus</name>
    <name type="synonym">Graphiocladiella clavigera</name>
    <dbReference type="NCBI Taxonomy" id="655863"/>
    <lineage>
        <taxon>Eukaryota</taxon>
        <taxon>Fungi</taxon>
        <taxon>Dikarya</taxon>
        <taxon>Ascomycota</taxon>
        <taxon>Pezizomycotina</taxon>
        <taxon>Sordariomycetes</taxon>
        <taxon>Sordariomycetidae</taxon>
        <taxon>Ophiostomatales</taxon>
        <taxon>Ophiostomataceae</taxon>
        <taxon>Leptographium</taxon>
    </lineage>
</organism>
<dbReference type="PANTHER" id="PTHR13315:SF1">
    <property type="entry name" value="PROTEIN TED1"/>
    <property type="match status" value="1"/>
</dbReference>
<dbReference type="GO" id="GO:0006506">
    <property type="term" value="P:GPI anchor biosynthetic process"/>
    <property type="evidence" value="ECO:0007669"/>
    <property type="project" value="InterPro"/>
</dbReference>
<dbReference type="InParanoid" id="F0XMQ9"/>
<dbReference type="AlphaFoldDB" id="F0XMQ9"/>
<evidence type="ECO:0000313" key="4">
    <source>
        <dbReference type="Proteomes" id="UP000007796"/>
    </source>
</evidence>
<feature type="transmembrane region" description="Helical" evidence="2">
    <location>
        <begin position="694"/>
        <end position="715"/>
    </location>
</feature>
<dbReference type="FunCoup" id="F0XMQ9">
    <property type="interactions" value="66"/>
</dbReference>
<evidence type="ECO:0000313" key="3">
    <source>
        <dbReference type="EMBL" id="EFX01065.1"/>
    </source>
</evidence>
<dbReference type="Proteomes" id="UP000007796">
    <property type="component" value="Unassembled WGS sequence"/>
</dbReference>
<evidence type="ECO:0000256" key="2">
    <source>
        <dbReference type="SAM" id="Phobius"/>
    </source>
</evidence>
<keyword evidence="4" id="KW-1185">Reference proteome</keyword>
<dbReference type="OrthoDB" id="9984693at2759"/>
<keyword evidence="2" id="KW-0812">Transmembrane</keyword>